<keyword evidence="2" id="KW-1185">Reference proteome</keyword>
<protein>
    <submittedName>
        <fullName evidence="1">Uncharacterized protein</fullName>
    </submittedName>
</protein>
<dbReference type="EMBL" id="MLYV02000195">
    <property type="protein sequence ID" value="PSS32133.1"/>
    <property type="molecule type" value="Genomic_DNA"/>
</dbReference>
<reference evidence="1 2" key="1">
    <citation type="submission" date="2018-02" db="EMBL/GenBank/DDBJ databases">
        <title>Genome sequence of the basidiomycete white-rot fungus Phlebia centrifuga.</title>
        <authorList>
            <person name="Granchi Z."/>
            <person name="Peng M."/>
            <person name="de Vries R.P."/>
            <person name="Hilden K."/>
            <person name="Makela M.R."/>
            <person name="Grigoriev I."/>
            <person name="Riley R."/>
        </authorList>
    </citation>
    <scope>NUCLEOTIDE SEQUENCE [LARGE SCALE GENOMIC DNA]</scope>
    <source>
        <strain evidence="1 2">FBCC195</strain>
    </source>
</reference>
<name>A0A2R6RQ26_9APHY</name>
<dbReference type="AlphaFoldDB" id="A0A2R6RQ26"/>
<accession>A0A2R6RQ26</accession>
<proteinExistence type="predicted"/>
<evidence type="ECO:0000313" key="1">
    <source>
        <dbReference type="EMBL" id="PSS32133.1"/>
    </source>
</evidence>
<organism evidence="1 2">
    <name type="scientific">Hermanssonia centrifuga</name>
    <dbReference type="NCBI Taxonomy" id="98765"/>
    <lineage>
        <taxon>Eukaryota</taxon>
        <taxon>Fungi</taxon>
        <taxon>Dikarya</taxon>
        <taxon>Basidiomycota</taxon>
        <taxon>Agaricomycotina</taxon>
        <taxon>Agaricomycetes</taxon>
        <taxon>Polyporales</taxon>
        <taxon>Meruliaceae</taxon>
        <taxon>Hermanssonia</taxon>
    </lineage>
</organism>
<gene>
    <name evidence="1" type="ORF">PHLCEN_2v2089</name>
</gene>
<sequence length="363" mass="39424">MTSSATGLKVPHELLYEIIGLVVAEHIDSVIAGPLSLPCLSVNKSKDNHVCEDAASMDRARQLIRALAERPKTDPVLAGSNPVVSLLRISIDWRASTLKVLSDALNIPLESEGVGRLTIKPWTFIFPIRLQYTALLKKGPTSNAARRSLNTSPLMGTYHRISLTYARYFIDESLLNAPGVSQVVDVILHATGVFGNGNLLDMLRYAIRTPVAIKQGVIRWAVLDRLGEVAMAVCNFVMFKRAPVAIRRIITFGSGRDRLSPRLAASPVTLFAELEALQTTGNLKTEAAQYCGIPTKAKPSAKENPKKLHASESGPMSVLRLMVPAAGYSWGLYEYCFQARALSSPNIAHAASCPLHAQVFALA</sequence>
<comment type="caution">
    <text evidence="1">The sequence shown here is derived from an EMBL/GenBank/DDBJ whole genome shotgun (WGS) entry which is preliminary data.</text>
</comment>
<evidence type="ECO:0000313" key="2">
    <source>
        <dbReference type="Proteomes" id="UP000186601"/>
    </source>
</evidence>
<dbReference type="OrthoDB" id="2802668at2759"/>
<dbReference type="Proteomes" id="UP000186601">
    <property type="component" value="Unassembled WGS sequence"/>
</dbReference>